<reference evidence="11 12" key="1">
    <citation type="submission" date="2012-08" db="EMBL/GenBank/DDBJ databases">
        <title>Whole genome shotgun sequence of Austwickia chelonae NBRC 105200.</title>
        <authorList>
            <person name="Yoshida I."/>
            <person name="Hosoyama A."/>
            <person name="Tsuchikane K."/>
            <person name="Katsumata H."/>
            <person name="Ando Y."/>
            <person name="Ohji S."/>
            <person name="Hamada M."/>
            <person name="Tamura T."/>
            <person name="Yamazoe A."/>
            <person name="Yamazaki S."/>
            <person name="Fujita N."/>
        </authorList>
    </citation>
    <scope>NUCLEOTIDE SEQUENCE [LARGE SCALE GENOMIC DNA]</scope>
    <source>
        <strain evidence="11 12">NBRC 105200</strain>
    </source>
</reference>
<protein>
    <submittedName>
        <fullName evidence="11">Acetylornithine deacetylase</fullName>
    </submittedName>
</protein>
<accession>K6VJ82</accession>
<dbReference type="NCBIfam" id="NF005710">
    <property type="entry name" value="PRK07522.1"/>
    <property type="match status" value="1"/>
</dbReference>
<dbReference type="RefSeq" id="WP_006501545.1">
    <property type="nucleotide sequence ID" value="NZ_BAGZ01000003.1"/>
</dbReference>
<dbReference type="GO" id="GO:0006526">
    <property type="term" value="P:L-arginine biosynthetic process"/>
    <property type="evidence" value="ECO:0007669"/>
    <property type="project" value="UniProtKB-KW"/>
</dbReference>
<evidence type="ECO:0000256" key="3">
    <source>
        <dbReference type="ARBA" id="ARBA00022490"/>
    </source>
</evidence>
<dbReference type="CDD" id="cd03894">
    <property type="entry name" value="M20_ArgE"/>
    <property type="match status" value="1"/>
</dbReference>
<evidence type="ECO:0000256" key="7">
    <source>
        <dbReference type="ARBA" id="ARBA00022801"/>
    </source>
</evidence>
<dbReference type="eggNOG" id="COG0624">
    <property type="taxonomic scope" value="Bacteria"/>
</dbReference>
<keyword evidence="9" id="KW-0170">Cobalt</keyword>
<proteinExistence type="inferred from homology"/>
<dbReference type="STRING" id="100225.SAMN05421595_1928"/>
<dbReference type="Gene3D" id="3.30.70.360">
    <property type="match status" value="1"/>
</dbReference>
<dbReference type="SUPFAM" id="SSF55031">
    <property type="entry name" value="Bacterial exopeptidase dimerisation domain"/>
    <property type="match status" value="1"/>
</dbReference>
<keyword evidence="6" id="KW-0479">Metal-binding</keyword>
<evidence type="ECO:0000259" key="10">
    <source>
        <dbReference type="Pfam" id="PF07687"/>
    </source>
</evidence>
<sequence>MSVPRHHTVDWAMRLISLDTTSRDPNLPLIDVVREELAEHGVTSHVRPGPQEGKANLIATIPAADGSTEGGVVLSGHTDVVPVDGQRWTSAPFTPQVREGRLYGRGSADMKGFLACVLSAVPDMQKASLREPIHLAFSYDEEVGCLGGDQIVKDLADLGLTPRVAIIGEPTMMRAVLGHKSVNLVEMEFHGHACHSSLKPHGLNAIEHAAVVIRRISELGGHFATEGPTDEAYEIAHTTIGVNTVRGGIASNTVADRCLIQADFRTIAAEDPRAVVETLRAFAEEESAVMRARHPSGRVDFTVVSMVPGLETSPQGAAADLIGRLGRPLAQEKVTYGTEAGQFSEAGIDAVVCGPGDIAQAHGTDEYVELAQLAMCEEMLDALVAELSG</sequence>
<dbReference type="GO" id="GO:0008777">
    <property type="term" value="F:acetylornithine deacetylase activity"/>
    <property type="evidence" value="ECO:0007669"/>
    <property type="project" value="TreeGrafter"/>
</dbReference>
<keyword evidence="7" id="KW-0378">Hydrolase</keyword>
<dbReference type="InterPro" id="IPR010169">
    <property type="entry name" value="AcOrn-deacetyl"/>
</dbReference>
<comment type="caution">
    <text evidence="11">The sequence shown here is derived from an EMBL/GenBank/DDBJ whole genome shotgun (WGS) entry which is preliminary data.</text>
</comment>
<evidence type="ECO:0000256" key="2">
    <source>
        <dbReference type="ARBA" id="ARBA00005691"/>
    </source>
</evidence>
<dbReference type="GO" id="GO:0046872">
    <property type="term" value="F:metal ion binding"/>
    <property type="evidence" value="ECO:0007669"/>
    <property type="project" value="UniProtKB-KW"/>
</dbReference>
<evidence type="ECO:0000256" key="6">
    <source>
        <dbReference type="ARBA" id="ARBA00022723"/>
    </source>
</evidence>
<dbReference type="InterPro" id="IPR001261">
    <property type="entry name" value="ArgE/DapE_CS"/>
</dbReference>
<dbReference type="InterPro" id="IPR036264">
    <property type="entry name" value="Bact_exopeptidase_dim_dom"/>
</dbReference>
<keyword evidence="12" id="KW-1185">Reference proteome</keyword>
<dbReference type="Pfam" id="PF01546">
    <property type="entry name" value="Peptidase_M20"/>
    <property type="match status" value="1"/>
</dbReference>
<keyword evidence="3" id="KW-0963">Cytoplasm</keyword>
<evidence type="ECO:0000256" key="1">
    <source>
        <dbReference type="ARBA" id="ARBA00001947"/>
    </source>
</evidence>
<dbReference type="InterPro" id="IPR050072">
    <property type="entry name" value="Peptidase_M20A"/>
</dbReference>
<feature type="domain" description="Peptidase M20 dimerisation" evidence="10">
    <location>
        <begin position="178"/>
        <end position="287"/>
    </location>
</feature>
<keyword evidence="4" id="KW-0055">Arginine biosynthesis</keyword>
<keyword evidence="8" id="KW-0862">Zinc</keyword>
<evidence type="ECO:0000313" key="11">
    <source>
        <dbReference type="EMBL" id="GAB76794.1"/>
    </source>
</evidence>
<evidence type="ECO:0000256" key="9">
    <source>
        <dbReference type="ARBA" id="ARBA00023285"/>
    </source>
</evidence>
<name>K6VJ82_9MICO</name>
<evidence type="ECO:0000256" key="4">
    <source>
        <dbReference type="ARBA" id="ARBA00022571"/>
    </source>
</evidence>
<dbReference type="Gene3D" id="3.40.630.10">
    <property type="entry name" value="Zn peptidases"/>
    <property type="match status" value="1"/>
</dbReference>
<dbReference type="Pfam" id="PF07687">
    <property type="entry name" value="M20_dimer"/>
    <property type="match status" value="1"/>
</dbReference>
<dbReference type="InterPro" id="IPR002933">
    <property type="entry name" value="Peptidase_M20"/>
</dbReference>
<evidence type="ECO:0000313" key="12">
    <source>
        <dbReference type="Proteomes" id="UP000008495"/>
    </source>
</evidence>
<dbReference type="PANTHER" id="PTHR43808:SF31">
    <property type="entry name" value="N-ACETYL-L-CITRULLINE DEACETYLASE"/>
    <property type="match status" value="1"/>
</dbReference>
<comment type="similarity">
    <text evidence="2">Belongs to the peptidase M20A family. ArgE subfamily.</text>
</comment>
<comment type="cofactor">
    <cofactor evidence="1">
        <name>Zn(2+)</name>
        <dbReference type="ChEBI" id="CHEBI:29105"/>
    </cofactor>
</comment>
<dbReference type="PANTHER" id="PTHR43808">
    <property type="entry name" value="ACETYLORNITHINE DEACETYLASE"/>
    <property type="match status" value="1"/>
</dbReference>
<gene>
    <name evidence="11" type="primary">argE</name>
    <name evidence="11" type="ORF">AUCHE_03_00110</name>
</gene>
<dbReference type="SUPFAM" id="SSF53187">
    <property type="entry name" value="Zn-dependent exopeptidases"/>
    <property type="match status" value="1"/>
</dbReference>
<dbReference type="NCBIfam" id="TIGR01892">
    <property type="entry name" value="AcOrn-deacetyl"/>
    <property type="match status" value="1"/>
</dbReference>
<keyword evidence="5" id="KW-0028">Amino-acid biosynthesis</keyword>
<dbReference type="PROSITE" id="PS00759">
    <property type="entry name" value="ARGE_DAPE_CPG2_2"/>
    <property type="match status" value="1"/>
</dbReference>
<organism evidence="11 12">
    <name type="scientific">Austwickia chelonae NBRC 105200</name>
    <dbReference type="NCBI Taxonomy" id="1184607"/>
    <lineage>
        <taxon>Bacteria</taxon>
        <taxon>Bacillati</taxon>
        <taxon>Actinomycetota</taxon>
        <taxon>Actinomycetes</taxon>
        <taxon>Micrococcales</taxon>
        <taxon>Dermatophilaceae</taxon>
        <taxon>Austwickia</taxon>
    </lineage>
</organism>
<dbReference type="AlphaFoldDB" id="K6VJ82"/>
<evidence type="ECO:0000256" key="5">
    <source>
        <dbReference type="ARBA" id="ARBA00022605"/>
    </source>
</evidence>
<dbReference type="EMBL" id="BAGZ01000003">
    <property type="protein sequence ID" value="GAB76794.1"/>
    <property type="molecule type" value="Genomic_DNA"/>
</dbReference>
<dbReference type="Proteomes" id="UP000008495">
    <property type="component" value="Unassembled WGS sequence"/>
</dbReference>
<evidence type="ECO:0000256" key="8">
    <source>
        <dbReference type="ARBA" id="ARBA00022833"/>
    </source>
</evidence>
<dbReference type="InterPro" id="IPR011650">
    <property type="entry name" value="Peptidase_M20_dimer"/>
</dbReference>